<dbReference type="Pfam" id="PF08279">
    <property type="entry name" value="HTH_11"/>
    <property type="match status" value="1"/>
</dbReference>
<proteinExistence type="predicted"/>
<dbReference type="Proteomes" id="UP001595916">
    <property type="component" value="Unassembled WGS sequence"/>
</dbReference>
<gene>
    <name evidence="3" type="ORF">ACFO4R_02670</name>
</gene>
<evidence type="ECO:0000313" key="4">
    <source>
        <dbReference type="Proteomes" id="UP001595916"/>
    </source>
</evidence>
<dbReference type="SUPFAM" id="SSF75500">
    <property type="entry name" value="Putative transcriptional regulator TM1602, C-terminal domain"/>
    <property type="match status" value="1"/>
</dbReference>
<dbReference type="InterPro" id="IPR013196">
    <property type="entry name" value="HTH_11"/>
</dbReference>
<dbReference type="InterPro" id="IPR026043">
    <property type="entry name" value="NadR"/>
</dbReference>
<dbReference type="Gene3D" id="1.10.10.10">
    <property type="entry name" value="Winged helix-like DNA-binding domain superfamily/Winged helix DNA-binding domain"/>
    <property type="match status" value="1"/>
</dbReference>
<comment type="caution">
    <text evidence="3">The sequence shown here is derived from an EMBL/GenBank/DDBJ whole genome shotgun (WGS) entry which is preliminary data.</text>
</comment>
<evidence type="ECO:0000313" key="3">
    <source>
        <dbReference type="EMBL" id="MFC4803976.1"/>
    </source>
</evidence>
<feature type="domain" description="3H" evidence="1">
    <location>
        <begin position="71"/>
        <end position="166"/>
    </location>
</feature>
<feature type="domain" description="Helix-turn-helix type 11" evidence="2">
    <location>
        <begin position="6"/>
        <end position="58"/>
    </location>
</feature>
<dbReference type="PANTHER" id="PTHR40068">
    <property type="entry name" value="TRANSCRIPTION REPRESSOR NIAR-RELATED"/>
    <property type="match status" value="1"/>
</dbReference>
<dbReference type="InterPro" id="IPR004173">
    <property type="entry name" value="3H_domain"/>
</dbReference>
<dbReference type="SUPFAM" id="SSF46785">
    <property type="entry name" value="Winged helix' DNA-binding domain"/>
    <property type="match status" value="1"/>
</dbReference>
<dbReference type="Gene3D" id="3.30.1340.20">
    <property type="entry name" value="3H domain"/>
    <property type="match status" value="1"/>
</dbReference>
<organism evidence="3 4">
    <name type="scientific">Filifactor villosus</name>
    <dbReference type="NCBI Taxonomy" id="29374"/>
    <lineage>
        <taxon>Bacteria</taxon>
        <taxon>Bacillati</taxon>
        <taxon>Bacillota</taxon>
        <taxon>Clostridia</taxon>
        <taxon>Peptostreptococcales</taxon>
        <taxon>Filifactoraceae</taxon>
        <taxon>Filifactor</taxon>
    </lineage>
</organism>
<dbReference type="RefSeq" id="WP_379787454.1">
    <property type="nucleotide sequence ID" value="NZ_JBHSHL010000008.1"/>
</dbReference>
<dbReference type="PIRSF" id="PIRSF037847">
    <property type="entry name" value="NiaR"/>
    <property type="match status" value="1"/>
</dbReference>
<dbReference type="Pfam" id="PF02829">
    <property type="entry name" value="3H"/>
    <property type="match status" value="1"/>
</dbReference>
<evidence type="ECO:0000259" key="2">
    <source>
        <dbReference type="Pfam" id="PF08279"/>
    </source>
</evidence>
<dbReference type="InterPro" id="IPR036388">
    <property type="entry name" value="WH-like_DNA-bd_sf"/>
</dbReference>
<evidence type="ECO:0000259" key="1">
    <source>
        <dbReference type="Pfam" id="PF02829"/>
    </source>
</evidence>
<protein>
    <submittedName>
        <fullName evidence="3">Transcription repressor NadR</fullName>
    </submittedName>
</protein>
<accession>A0ABV9QMP9</accession>
<dbReference type="InterPro" id="IPR035922">
    <property type="entry name" value="3H_dom_sf"/>
</dbReference>
<reference evidence="4" key="1">
    <citation type="journal article" date="2019" name="Int. J. Syst. Evol. Microbiol.">
        <title>The Global Catalogue of Microorganisms (GCM) 10K type strain sequencing project: providing services to taxonomists for standard genome sequencing and annotation.</title>
        <authorList>
            <consortium name="The Broad Institute Genomics Platform"/>
            <consortium name="The Broad Institute Genome Sequencing Center for Infectious Disease"/>
            <person name="Wu L."/>
            <person name="Ma J."/>
        </authorList>
    </citation>
    <scope>NUCLEOTIDE SEQUENCE [LARGE SCALE GENOMIC DNA]</scope>
    <source>
        <strain evidence="4">CCUG 46385</strain>
    </source>
</reference>
<dbReference type="InterPro" id="IPR036390">
    <property type="entry name" value="WH_DNA-bd_sf"/>
</dbReference>
<name>A0ABV9QMP9_9FIRM</name>
<dbReference type="EMBL" id="JBHSHL010000008">
    <property type="protein sequence ID" value="MFC4803976.1"/>
    <property type="molecule type" value="Genomic_DNA"/>
</dbReference>
<keyword evidence="4" id="KW-1185">Reference proteome</keyword>
<sequence>MDGNKRRNQILSYLSNSSSPVNGTELAQLFSISRQVIVQDIAILRAESHPILSTNKGYLIQKMPYAHHRTFCVKHDYEEMEEELNTIVDYGGCVRNTTIEHEIYGQITVEMYLKSRRDVKEFLDLFRSTNALPLTSLTGGVHFHTVTADSQEELSQIEQALIELGVYVDLNKDK</sequence>
<dbReference type="PANTHER" id="PTHR40068:SF1">
    <property type="entry name" value="TRANSCRIPTION REPRESSOR NIAR-RELATED"/>
    <property type="match status" value="1"/>
</dbReference>